<evidence type="ECO:0000256" key="1">
    <source>
        <dbReference type="SAM" id="MobiDB-lite"/>
    </source>
</evidence>
<evidence type="ECO:0000313" key="2">
    <source>
        <dbReference type="EMBL" id="CDR46060.1"/>
    </source>
</evidence>
<protein>
    <submittedName>
        <fullName evidence="2">CYFA0S21e01860g1_1</fullName>
    </submittedName>
</protein>
<organism evidence="2">
    <name type="scientific">Cyberlindnera fabianii</name>
    <name type="common">Yeast</name>
    <name type="synonym">Hansenula fabianii</name>
    <dbReference type="NCBI Taxonomy" id="36022"/>
    <lineage>
        <taxon>Eukaryota</taxon>
        <taxon>Fungi</taxon>
        <taxon>Dikarya</taxon>
        <taxon>Ascomycota</taxon>
        <taxon>Saccharomycotina</taxon>
        <taxon>Saccharomycetes</taxon>
        <taxon>Phaffomycetales</taxon>
        <taxon>Phaffomycetaceae</taxon>
        <taxon>Cyberlindnera</taxon>
    </lineage>
</organism>
<dbReference type="OrthoDB" id="10249045at2759"/>
<dbReference type="GO" id="GO:0005740">
    <property type="term" value="C:mitochondrial envelope"/>
    <property type="evidence" value="ECO:0007669"/>
    <property type="project" value="TreeGrafter"/>
</dbReference>
<feature type="compositionally biased region" description="Basic residues" evidence="1">
    <location>
        <begin position="50"/>
        <end position="63"/>
    </location>
</feature>
<sequence>MLGVRVRPRSWPLLFSHRRLLASSAGNEPPETIQKTIDVSLEKLKERLSNGHKKLNHQHKRLKRESPKQKRLRGKSENESHGNSGSGSSTTYGLSSPSDYKYAYDSIKTATVIQGTIRPDSTYTPIDIPGQDPIPQLQHSLSRVLFSPGVHYLQDPRTKVFNFDPYLKHILPVEDFDFKSITTFVSASKDETLSSIAKDHSLKYYASTSSMTGVLSHMHYLFSNFRPASLIDLSRHHPERHGSPTKGAKLPAAVIVRKNANGCYSIDSDKSTDREMVLSSLGHSLERFLTKSKDEYEQYKKTNETKTLIEGNTYHYAKLDDFLMRSQLDCYDPRLPGTGTFDLKTRAVAGVRHDLAHVEKFQTGYELVRSVGRYESYEREMLELARSTMLKYSLQARIGNMDGIFVAYHNIVKMFGFEYLPLEKMDEILHSFGGGKQRPLTMKTLEAEPELLNYEETRQKLASKQADQEFKMSVKLWNRLLNEIIEFYIPNDSFRLVVAADPMSQFETKLRVVATRISSDEIEDVQKSGERLTKLLIAAVADEHQDVVKNHIKSIEKLNESVRHSPIGFEVYVKNYFDDHPSSQRHPQLKSDKTDWSVGVKVTRMDREDAIEFYNDCLNQKLDMLQQSSNIRDDEDVGAFVGVLRAFGDRRIDLRSDDDEDVVWNKE</sequence>
<dbReference type="VEuPathDB" id="FungiDB:BON22_5308"/>
<name>A0A061B821_CYBFA</name>
<reference evidence="2" key="1">
    <citation type="journal article" date="2014" name="Genome Announc.">
        <title>Genome sequence of the yeast Cyberlindnera fabianii (Hansenula fabianii).</title>
        <authorList>
            <person name="Freel K.C."/>
            <person name="Sarilar V."/>
            <person name="Neuveglise C."/>
            <person name="Devillers H."/>
            <person name="Friedrich A."/>
            <person name="Schacherer J."/>
        </authorList>
    </citation>
    <scope>NUCLEOTIDE SEQUENCE</scope>
    <source>
        <strain evidence="2">YJS4271</strain>
    </source>
</reference>
<feature type="compositionally biased region" description="Basic and acidic residues" evidence="1">
    <location>
        <begin position="64"/>
        <end position="80"/>
    </location>
</feature>
<dbReference type="PANTHER" id="PTHR31014:SF0">
    <property type="entry name" value="MITOCHONDRIAL TRANSLATION SYSTEM COMPONENT PET127-RELATED"/>
    <property type="match status" value="1"/>
</dbReference>
<dbReference type="GO" id="GO:0000964">
    <property type="term" value="P:mitochondrial RNA 5'-end processing"/>
    <property type="evidence" value="ECO:0007669"/>
    <property type="project" value="TreeGrafter"/>
</dbReference>
<dbReference type="Pfam" id="PF08634">
    <property type="entry name" value="Pet127"/>
    <property type="match status" value="1"/>
</dbReference>
<dbReference type="PhylomeDB" id="A0A061B821"/>
<dbReference type="EMBL" id="LK052906">
    <property type="protein sequence ID" value="CDR46060.1"/>
    <property type="molecule type" value="Genomic_DNA"/>
</dbReference>
<proteinExistence type="predicted"/>
<feature type="compositionally biased region" description="Low complexity" evidence="1">
    <location>
        <begin position="81"/>
        <end position="94"/>
    </location>
</feature>
<dbReference type="InterPro" id="IPR013943">
    <property type="entry name" value="Pet127"/>
</dbReference>
<dbReference type="AlphaFoldDB" id="A0A061B821"/>
<feature type="region of interest" description="Disordered" evidence="1">
    <location>
        <begin position="49"/>
        <end position="94"/>
    </location>
</feature>
<accession>A0A061B821</accession>
<dbReference type="PANTHER" id="PTHR31014">
    <property type="entry name" value="MITOCHONDRIAL TRANSLATION SYSTEM COMPONENT PET127-RELATED"/>
    <property type="match status" value="1"/>
</dbReference>
<gene>
    <name evidence="2" type="ORF">CYFA0S_21e01860g</name>
</gene>